<dbReference type="RefSeq" id="WP_222981076.1">
    <property type="nucleotide sequence ID" value="NZ_JAINVZ010000023.1"/>
</dbReference>
<protein>
    <submittedName>
        <fullName evidence="3">FxsA family protein</fullName>
    </submittedName>
</protein>
<evidence type="ECO:0000256" key="2">
    <source>
        <dbReference type="SAM" id="Phobius"/>
    </source>
</evidence>
<evidence type="ECO:0000313" key="4">
    <source>
        <dbReference type="Proteomes" id="UP001198565"/>
    </source>
</evidence>
<dbReference type="NCBIfam" id="NF008528">
    <property type="entry name" value="PRK11463.1-2"/>
    <property type="match status" value="1"/>
</dbReference>
<proteinExistence type="predicted"/>
<keyword evidence="2" id="KW-1133">Transmembrane helix</keyword>
<keyword evidence="2" id="KW-0472">Membrane</keyword>
<evidence type="ECO:0000313" key="3">
    <source>
        <dbReference type="EMBL" id="MBY8888356.1"/>
    </source>
</evidence>
<feature type="transmembrane region" description="Helical" evidence="2">
    <location>
        <begin position="98"/>
        <end position="122"/>
    </location>
</feature>
<dbReference type="NCBIfam" id="NF008527">
    <property type="entry name" value="PRK11463.1-1"/>
    <property type="match status" value="1"/>
</dbReference>
<keyword evidence="4" id="KW-1185">Reference proteome</keyword>
<dbReference type="PANTHER" id="PTHR35335:SF1">
    <property type="entry name" value="UPF0716 PROTEIN FXSA"/>
    <property type="match status" value="1"/>
</dbReference>
<dbReference type="Proteomes" id="UP001198565">
    <property type="component" value="Unassembled WGS sequence"/>
</dbReference>
<feature type="region of interest" description="Disordered" evidence="1">
    <location>
        <begin position="165"/>
        <end position="196"/>
    </location>
</feature>
<dbReference type="PANTHER" id="PTHR35335">
    <property type="entry name" value="UPF0716 PROTEIN FXSA"/>
    <property type="match status" value="1"/>
</dbReference>
<reference evidence="3 4" key="1">
    <citation type="submission" date="2021-08" db="EMBL/GenBank/DDBJ databases">
        <title>Streptomyces sp. PTM05 isolated from lichen.</title>
        <authorList>
            <person name="Somphong A."/>
            <person name="Phongsopitanun W."/>
            <person name="Tanasupawat S."/>
        </authorList>
    </citation>
    <scope>NUCLEOTIDE SEQUENCE [LARGE SCALE GENOMIC DNA]</scope>
    <source>
        <strain evidence="3 4">Ptm05</strain>
    </source>
</reference>
<dbReference type="EMBL" id="JAINVZ010000023">
    <property type="protein sequence ID" value="MBY8888356.1"/>
    <property type="molecule type" value="Genomic_DNA"/>
</dbReference>
<gene>
    <name evidence="3" type="ORF">K7472_26460</name>
</gene>
<dbReference type="InterPro" id="IPR007313">
    <property type="entry name" value="FxsA"/>
</dbReference>
<dbReference type="Pfam" id="PF04186">
    <property type="entry name" value="FxsA"/>
    <property type="match status" value="1"/>
</dbReference>
<evidence type="ECO:0000256" key="1">
    <source>
        <dbReference type="SAM" id="MobiDB-lite"/>
    </source>
</evidence>
<feature type="transmembrane region" description="Helical" evidence="2">
    <location>
        <begin position="21"/>
        <end position="41"/>
    </location>
</feature>
<name>A0ABS7QYR4_9ACTN</name>
<comment type="caution">
    <text evidence="3">The sequence shown here is derived from an EMBL/GenBank/DDBJ whole genome shotgun (WGS) entry which is preliminary data.</text>
</comment>
<accession>A0ABS7QYR4</accession>
<keyword evidence="2" id="KW-0812">Transmembrane</keyword>
<feature type="transmembrane region" description="Helical" evidence="2">
    <location>
        <begin position="47"/>
        <end position="67"/>
    </location>
</feature>
<sequence length="196" mass="20399">MTSGTPDPRTRQRRPQGRSRVRTAVLLTAAVWAVLEIWLLIVVAHAIGGGTVLLLLLAGLVLGGIAVKRAGRRAWQSLTASARSGEAVPGSHAGGAGLAMLGGLLLMVPGFVSDAVGLLYLFPPTRKLLAAGAGALTRRLGARQYPPGSFGDAFQQARMHMPDGKVVPGEVVHDDHPSGAQSDGAQDSPPWGRLPR</sequence>
<organism evidence="3 4">
    <name type="scientific">Streptantibioticus parmotrematis</name>
    <dbReference type="NCBI Taxonomy" id="2873249"/>
    <lineage>
        <taxon>Bacteria</taxon>
        <taxon>Bacillati</taxon>
        <taxon>Actinomycetota</taxon>
        <taxon>Actinomycetes</taxon>
        <taxon>Kitasatosporales</taxon>
        <taxon>Streptomycetaceae</taxon>
        <taxon>Streptantibioticus</taxon>
    </lineage>
</organism>